<keyword evidence="3" id="KW-0479">Metal-binding</keyword>
<dbReference type="InterPro" id="IPR047146">
    <property type="entry name" value="Cyt_P450_E_CYP52_fungi"/>
</dbReference>
<accession>A7EPF2</accession>
<dbReference type="InterPro" id="IPR036396">
    <property type="entry name" value="Cyt_P450_sf"/>
</dbReference>
<sequence length="294" mass="34178">MQYICICCPDPRRSTLIFARAEISDIDHLVSFVDRFMDLLPNDGSMVDVQPLLHRLYEENKEWKNTYTTGHKFVDHQVARALQKTTNAKPEPDFPAARRRYILDETAKQIRDPIKLRYHVLEVFNPTRDTTSITIGNTLFQLTRHPHIWTKLRKTSLEINEPLTFENLKHLVDFRYVIQETIRVWRIASRDTILPLGGGSDQKNPVFIAQGTSVVLGTWSMKHDNGIWGDDVEVFNLDRWIGRRGQEVWEFVPFLDGPRICPAQQRVLSYSIYLLQFSGDAQEGEHQTVWVTAD</sequence>
<dbReference type="RefSeq" id="XP_001591755.1">
    <property type="nucleotide sequence ID" value="XM_001591705.1"/>
</dbReference>
<dbReference type="GeneID" id="5488001"/>
<dbReference type="HOGENOM" id="CLU_947176_0_0_1"/>
<evidence type="ECO:0000256" key="2">
    <source>
        <dbReference type="ARBA" id="ARBA00010617"/>
    </source>
</evidence>
<name>A7EPF2_SCLS1</name>
<evidence type="ECO:0000256" key="4">
    <source>
        <dbReference type="ARBA" id="ARBA00023002"/>
    </source>
</evidence>
<dbReference type="SUPFAM" id="SSF48264">
    <property type="entry name" value="Cytochrome P450"/>
    <property type="match status" value="1"/>
</dbReference>
<dbReference type="GO" id="GO:0020037">
    <property type="term" value="F:heme binding"/>
    <property type="evidence" value="ECO:0007669"/>
    <property type="project" value="InterPro"/>
</dbReference>
<protein>
    <recommendedName>
        <fullName evidence="10">Cytochrome P450</fullName>
    </recommendedName>
</protein>
<evidence type="ECO:0000313" key="9">
    <source>
        <dbReference type="Proteomes" id="UP000001312"/>
    </source>
</evidence>
<evidence type="ECO:0000313" key="8">
    <source>
        <dbReference type="EMBL" id="EDO04718.1"/>
    </source>
</evidence>
<proteinExistence type="inferred from homology"/>
<keyword evidence="4" id="KW-0560">Oxidoreductase</keyword>
<keyword evidence="7" id="KW-0503">Monooxygenase</keyword>
<comment type="cofactor">
    <cofactor evidence="1">
        <name>heme</name>
        <dbReference type="ChEBI" id="CHEBI:30413"/>
    </cofactor>
</comment>
<comment type="similarity">
    <text evidence="2">Belongs to the cytochrome P450 family.</text>
</comment>
<keyword evidence="5" id="KW-0408">Iron</keyword>
<dbReference type="GO" id="GO:0005506">
    <property type="term" value="F:iron ion binding"/>
    <property type="evidence" value="ECO:0007669"/>
    <property type="project" value="InterPro"/>
</dbReference>
<gene>
    <name evidence="8" type="ORF">SS1G_07201</name>
</gene>
<evidence type="ECO:0000256" key="1">
    <source>
        <dbReference type="ARBA" id="ARBA00001971"/>
    </source>
</evidence>
<dbReference type="Pfam" id="PF00067">
    <property type="entry name" value="p450"/>
    <property type="match status" value="1"/>
</dbReference>
<dbReference type="EMBL" id="CH476629">
    <property type="protein sequence ID" value="EDO04718.1"/>
    <property type="molecule type" value="Genomic_DNA"/>
</dbReference>
<evidence type="ECO:0000256" key="5">
    <source>
        <dbReference type="ARBA" id="ARBA00023004"/>
    </source>
</evidence>
<dbReference type="GO" id="GO:0004497">
    <property type="term" value="F:monooxygenase activity"/>
    <property type="evidence" value="ECO:0000318"/>
    <property type="project" value="GO_Central"/>
</dbReference>
<evidence type="ECO:0000256" key="3">
    <source>
        <dbReference type="ARBA" id="ARBA00022723"/>
    </source>
</evidence>
<dbReference type="Gene3D" id="1.10.630.10">
    <property type="entry name" value="Cytochrome P450"/>
    <property type="match status" value="1"/>
</dbReference>
<dbReference type="KEGG" id="ssl:SS1G_07201"/>
<reference evidence="9" key="1">
    <citation type="journal article" date="2011" name="PLoS Genet.">
        <title>Genomic analysis of the necrotrophic fungal pathogens Sclerotinia sclerotiorum and Botrytis cinerea.</title>
        <authorList>
            <person name="Amselem J."/>
            <person name="Cuomo C.A."/>
            <person name="van Kan J.A."/>
            <person name="Viaud M."/>
            <person name="Benito E.P."/>
            <person name="Couloux A."/>
            <person name="Coutinho P.M."/>
            <person name="de Vries R.P."/>
            <person name="Dyer P.S."/>
            <person name="Fillinger S."/>
            <person name="Fournier E."/>
            <person name="Gout L."/>
            <person name="Hahn M."/>
            <person name="Kohn L."/>
            <person name="Lapalu N."/>
            <person name="Plummer K.M."/>
            <person name="Pradier J.M."/>
            <person name="Quevillon E."/>
            <person name="Sharon A."/>
            <person name="Simon A."/>
            <person name="ten Have A."/>
            <person name="Tudzynski B."/>
            <person name="Tudzynski P."/>
            <person name="Wincker P."/>
            <person name="Andrew M."/>
            <person name="Anthouard V."/>
            <person name="Beever R.E."/>
            <person name="Beffa R."/>
            <person name="Benoit I."/>
            <person name="Bouzid O."/>
            <person name="Brault B."/>
            <person name="Chen Z."/>
            <person name="Choquer M."/>
            <person name="Collemare J."/>
            <person name="Cotton P."/>
            <person name="Danchin E.G."/>
            <person name="Da Silva C."/>
            <person name="Gautier A."/>
            <person name="Giraud C."/>
            <person name="Giraud T."/>
            <person name="Gonzalez C."/>
            <person name="Grossetete S."/>
            <person name="Guldener U."/>
            <person name="Henrissat B."/>
            <person name="Howlett B.J."/>
            <person name="Kodira C."/>
            <person name="Kretschmer M."/>
            <person name="Lappartient A."/>
            <person name="Leroch M."/>
            <person name="Levis C."/>
            <person name="Mauceli E."/>
            <person name="Neuveglise C."/>
            <person name="Oeser B."/>
            <person name="Pearson M."/>
            <person name="Poulain J."/>
            <person name="Poussereau N."/>
            <person name="Quesneville H."/>
            <person name="Rascle C."/>
            <person name="Schumacher J."/>
            <person name="Segurens B."/>
            <person name="Sexton A."/>
            <person name="Silva E."/>
            <person name="Sirven C."/>
            <person name="Soanes D.M."/>
            <person name="Talbot N.J."/>
            <person name="Templeton M."/>
            <person name="Yandava C."/>
            <person name="Yarden O."/>
            <person name="Zeng Q."/>
            <person name="Rollins J.A."/>
            <person name="Lebrun M.H."/>
            <person name="Dickman M."/>
        </authorList>
    </citation>
    <scope>NUCLEOTIDE SEQUENCE [LARGE SCALE GENOMIC DNA]</scope>
    <source>
        <strain evidence="9">ATCC 18683 / 1980 / Ss-1</strain>
    </source>
</reference>
<dbReference type="InParanoid" id="A7EPF2"/>
<keyword evidence="9" id="KW-1185">Reference proteome</keyword>
<dbReference type="PANTHER" id="PTHR24287">
    <property type="entry name" value="P450, PUTATIVE (EUROFUNG)-RELATED"/>
    <property type="match status" value="1"/>
</dbReference>
<dbReference type="GO" id="GO:0016705">
    <property type="term" value="F:oxidoreductase activity, acting on paired donors, with incorporation or reduction of molecular oxygen"/>
    <property type="evidence" value="ECO:0007669"/>
    <property type="project" value="InterPro"/>
</dbReference>
<dbReference type="PANTHER" id="PTHR24287:SF19">
    <property type="entry name" value="CYTOCHROME P450"/>
    <property type="match status" value="1"/>
</dbReference>
<keyword evidence="6" id="KW-0843">Virulence</keyword>
<evidence type="ECO:0000256" key="6">
    <source>
        <dbReference type="ARBA" id="ARBA00023026"/>
    </source>
</evidence>
<dbReference type="Proteomes" id="UP000001312">
    <property type="component" value="Unassembled WGS sequence"/>
</dbReference>
<dbReference type="InterPro" id="IPR001128">
    <property type="entry name" value="Cyt_P450"/>
</dbReference>
<evidence type="ECO:0000256" key="7">
    <source>
        <dbReference type="ARBA" id="ARBA00023033"/>
    </source>
</evidence>
<evidence type="ECO:0008006" key="10">
    <source>
        <dbReference type="Google" id="ProtNLM"/>
    </source>
</evidence>
<organism evidence="8 9">
    <name type="scientific">Sclerotinia sclerotiorum (strain ATCC 18683 / 1980 / Ss-1)</name>
    <name type="common">White mold</name>
    <name type="synonym">Whetzelinia sclerotiorum</name>
    <dbReference type="NCBI Taxonomy" id="665079"/>
    <lineage>
        <taxon>Eukaryota</taxon>
        <taxon>Fungi</taxon>
        <taxon>Dikarya</taxon>
        <taxon>Ascomycota</taxon>
        <taxon>Pezizomycotina</taxon>
        <taxon>Leotiomycetes</taxon>
        <taxon>Helotiales</taxon>
        <taxon>Sclerotiniaceae</taxon>
        <taxon>Sclerotinia</taxon>
    </lineage>
</organism>
<dbReference type="eggNOG" id="KOG0157">
    <property type="taxonomic scope" value="Eukaryota"/>
</dbReference>
<dbReference type="AlphaFoldDB" id="A7EPF2"/>